<accession>A0A835XGX5</accession>
<name>A0A835XGX5_9CHLO</name>
<protein>
    <submittedName>
        <fullName evidence="3">Uncharacterized protein</fullName>
    </submittedName>
</protein>
<keyword evidence="4" id="KW-1185">Reference proteome</keyword>
<reference evidence="3" key="1">
    <citation type="journal article" date="2020" name="bioRxiv">
        <title>Comparative genomics of Chlamydomonas.</title>
        <authorList>
            <person name="Craig R.J."/>
            <person name="Hasan A.R."/>
            <person name="Ness R.W."/>
            <person name="Keightley P.D."/>
        </authorList>
    </citation>
    <scope>NUCLEOTIDE SEQUENCE</scope>
    <source>
        <strain evidence="3">CCAP 11/70</strain>
    </source>
</reference>
<evidence type="ECO:0000313" key="3">
    <source>
        <dbReference type="EMBL" id="KAG2484427.1"/>
    </source>
</evidence>
<dbReference type="Proteomes" id="UP000612055">
    <property type="component" value="Unassembled WGS sequence"/>
</dbReference>
<dbReference type="EMBL" id="JAEHOE010000150">
    <property type="protein sequence ID" value="KAG2484427.1"/>
    <property type="molecule type" value="Genomic_DNA"/>
</dbReference>
<feature type="region of interest" description="Disordered" evidence="1">
    <location>
        <begin position="32"/>
        <end position="65"/>
    </location>
</feature>
<feature type="region of interest" description="Disordered" evidence="1">
    <location>
        <begin position="203"/>
        <end position="226"/>
    </location>
</feature>
<sequence length="408" mass="42491">MVSITVSAIMVALLLATAALLLHQRDRNRVADEHSGAAVMPPQAAADDLKPKPAPVPIPSPSPPPPVIGAGGRTVAEQAVKAVRHAGADTQRQELLLSMEGQGDAGALLMVDWDRRNADIKVVQRAPPSSPAAAGLCCHCRGLARVRAGYLSYGKMPQIKICRYELAEILQLSLLELTRPPQAAAVAAGPAAKPAALIKAPAALESEEEAPQLQPPEESGSPGPDLTSLEAACSALAGSPGFACDAASRRCFLPVPGTGAALMEPRVLFELSYDTPEDAGVTAAPQPPAASRKMRHEVYAKPQAEIFLRVRPNCDSPLLVLDYDKGGVEFKLAVLASADAEGGAGAAGSSVSYDLIAHVLELDDLSFGAKDGTIEIRTFRTSNPRSLTLVDVLGKPPPADAPTPPPRV</sequence>
<evidence type="ECO:0000256" key="2">
    <source>
        <dbReference type="SAM" id="SignalP"/>
    </source>
</evidence>
<dbReference type="AlphaFoldDB" id="A0A835XGX5"/>
<evidence type="ECO:0000256" key="1">
    <source>
        <dbReference type="SAM" id="MobiDB-lite"/>
    </source>
</evidence>
<feature type="signal peptide" evidence="2">
    <location>
        <begin position="1"/>
        <end position="19"/>
    </location>
</feature>
<keyword evidence="2" id="KW-0732">Signal</keyword>
<feature type="chain" id="PRO_5032992027" evidence="2">
    <location>
        <begin position="20"/>
        <end position="408"/>
    </location>
</feature>
<proteinExistence type="predicted"/>
<gene>
    <name evidence="3" type="ORF">HYH03_016737</name>
</gene>
<organism evidence="3 4">
    <name type="scientific">Edaphochlamys debaryana</name>
    <dbReference type="NCBI Taxonomy" id="47281"/>
    <lineage>
        <taxon>Eukaryota</taxon>
        <taxon>Viridiplantae</taxon>
        <taxon>Chlorophyta</taxon>
        <taxon>core chlorophytes</taxon>
        <taxon>Chlorophyceae</taxon>
        <taxon>CS clade</taxon>
        <taxon>Chlamydomonadales</taxon>
        <taxon>Chlamydomonadales incertae sedis</taxon>
        <taxon>Edaphochlamys</taxon>
    </lineage>
</organism>
<feature type="compositionally biased region" description="Pro residues" evidence="1">
    <location>
        <begin position="52"/>
        <end position="65"/>
    </location>
</feature>
<comment type="caution">
    <text evidence="3">The sequence shown here is derived from an EMBL/GenBank/DDBJ whole genome shotgun (WGS) entry which is preliminary data.</text>
</comment>
<evidence type="ECO:0000313" key="4">
    <source>
        <dbReference type="Proteomes" id="UP000612055"/>
    </source>
</evidence>